<proteinExistence type="predicted"/>
<name>A0A5B2VMJ8_9BACT</name>
<dbReference type="RefSeq" id="WP_149841095.1">
    <property type="nucleotide sequence ID" value="NZ_VUOC01000004.1"/>
</dbReference>
<feature type="signal peptide" evidence="1">
    <location>
        <begin position="1"/>
        <end position="21"/>
    </location>
</feature>
<keyword evidence="1" id="KW-0732">Signal</keyword>
<dbReference type="Gene3D" id="2.40.128.490">
    <property type="entry name" value="Uncharacterised protein PF14869, DUF4488"/>
    <property type="match status" value="1"/>
</dbReference>
<evidence type="ECO:0000256" key="1">
    <source>
        <dbReference type="SAM" id="SignalP"/>
    </source>
</evidence>
<accession>A0A5B2VMJ8</accession>
<dbReference type="AlphaFoldDB" id="A0A5B2VMJ8"/>
<protein>
    <submittedName>
        <fullName evidence="2">Membrane or secreted protein</fullName>
    </submittedName>
</protein>
<organism evidence="2 3">
    <name type="scientific">Chitinophaga agrisoli</name>
    <dbReference type="NCBI Taxonomy" id="2607653"/>
    <lineage>
        <taxon>Bacteria</taxon>
        <taxon>Pseudomonadati</taxon>
        <taxon>Bacteroidota</taxon>
        <taxon>Chitinophagia</taxon>
        <taxon>Chitinophagales</taxon>
        <taxon>Chitinophagaceae</taxon>
        <taxon>Chitinophaga</taxon>
    </lineage>
</organism>
<dbReference type="Proteomes" id="UP000324611">
    <property type="component" value="Unassembled WGS sequence"/>
</dbReference>
<evidence type="ECO:0000313" key="3">
    <source>
        <dbReference type="Proteomes" id="UP000324611"/>
    </source>
</evidence>
<reference evidence="2 3" key="1">
    <citation type="submission" date="2019-09" db="EMBL/GenBank/DDBJ databases">
        <title>Chitinophaga ginsengihumi sp. nov., isolated from soil of ginseng rhizosphere.</title>
        <authorList>
            <person name="Lee J."/>
        </authorList>
    </citation>
    <scope>NUCLEOTIDE SEQUENCE [LARGE SCALE GENOMIC DNA]</scope>
    <source>
        <strain evidence="2 3">BN140078</strain>
    </source>
</reference>
<sequence>MKLLAKTGMFVLLALAGIATAKAQSPLGAWKAESNGVTHLMLVTDNYFSIVSYDGSGFKSTKGGAWQNSDNGATTTMEFNSADKTQVGQHPEVEASFEGDQLIMSLLGEKYNWNRVDEGNSQMAGVWRITARERDGKMSEMQPGARKTIKILSGTKFQWVAINTETGEFFGTGGGSYTFENGVYTEKIEFFSRDNSRVGASLSFKGAVDGNKWDHSGKSSAGDPIHEVWTR</sequence>
<keyword evidence="3" id="KW-1185">Reference proteome</keyword>
<evidence type="ECO:0000313" key="2">
    <source>
        <dbReference type="EMBL" id="KAA2239918.1"/>
    </source>
</evidence>
<comment type="caution">
    <text evidence="2">The sequence shown here is derived from an EMBL/GenBank/DDBJ whole genome shotgun (WGS) entry which is preliminary data.</text>
</comment>
<reference evidence="2 3" key="2">
    <citation type="submission" date="2019-09" db="EMBL/GenBank/DDBJ databases">
        <authorList>
            <person name="Jin C."/>
        </authorList>
    </citation>
    <scope>NUCLEOTIDE SEQUENCE [LARGE SCALE GENOMIC DNA]</scope>
    <source>
        <strain evidence="2 3">BN140078</strain>
    </source>
</reference>
<dbReference type="EMBL" id="VUOC01000004">
    <property type="protein sequence ID" value="KAA2239918.1"/>
    <property type="molecule type" value="Genomic_DNA"/>
</dbReference>
<feature type="chain" id="PRO_5023032199" evidence="1">
    <location>
        <begin position="22"/>
        <end position="231"/>
    </location>
</feature>
<gene>
    <name evidence="2" type="ORF">F0L74_27415</name>
</gene>